<proteinExistence type="predicted"/>
<reference evidence="3" key="1">
    <citation type="submission" date="2022-11" db="UniProtKB">
        <authorList>
            <consortium name="WormBaseParasite"/>
        </authorList>
    </citation>
    <scope>IDENTIFICATION</scope>
</reference>
<dbReference type="Proteomes" id="UP000887565">
    <property type="component" value="Unplaced"/>
</dbReference>
<sequence length="148" mass="16637">MGDGAVRRLSGENVLESLECENFEHVKKFGKVGIITITMIATTLCIGLRYELNDRKITSLPPPLTTDGAYGGNYLEEIVEARSKMRLRANNRFRRRSHRRLLKKEPFTLSIYACMSRGRLPAAETSACVSPSSKSFEPGEYSKFKSKS</sequence>
<name>A0A915HZJ0_ROMCU</name>
<protein>
    <submittedName>
        <fullName evidence="3">Uncharacterized protein</fullName>
    </submittedName>
</protein>
<dbReference type="AlphaFoldDB" id="A0A915HZJ0"/>
<feature type="region of interest" description="Disordered" evidence="1">
    <location>
        <begin position="129"/>
        <end position="148"/>
    </location>
</feature>
<evidence type="ECO:0000313" key="2">
    <source>
        <dbReference type="Proteomes" id="UP000887565"/>
    </source>
</evidence>
<evidence type="ECO:0000256" key="1">
    <source>
        <dbReference type="SAM" id="MobiDB-lite"/>
    </source>
</evidence>
<keyword evidence="2" id="KW-1185">Reference proteome</keyword>
<dbReference type="WBParaSite" id="nRc.2.0.1.t06983-RA">
    <property type="protein sequence ID" value="nRc.2.0.1.t06983-RA"/>
    <property type="gene ID" value="nRc.2.0.1.g06983"/>
</dbReference>
<evidence type="ECO:0000313" key="3">
    <source>
        <dbReference type="WBParaSite" id="nRc.2.0.1.t06983-RA"/>
    </source>
</evidence>
<organism evidence="2 3">
    <name type="scientific">Romanomermis culicivorax</name>
    <name type="common">Nematode worm</name>
    <dbReference type="NCBI Taxonomy" id="13658"/>
    <lineage>
        <taxon>Eukaryota</taxon>
        <taxon>Metazoa</taxon>
        <taxon>Ecdysozoa</taxon>
        <taxon>Nematoda</taxon>
        <taxon>Enoplea</taxon>
        <taxon>Dorylaimia</taxon>
        <taxon>Mermithida</taxon>
        <taxon>Mermithoidea</taxon>
        <taxon>Mermithidae</taxon>
        <taxon>Romanomermis</taxon>
    </lineage>
</organism>
<accession>A0A915HZJ0</accession>